<sequence>MAVVEVTVIPLGTKTPSISEYVARALDVLREEKDIKYELTSTGTIIEGDLDKVLNLAKKMHESVFDEGVSRVITIIRVDDRRDKQLSIKGKLKSVKKKLGKSFN</sequence>
<dbReference type="Gene3D" id="3.30.70.930">
    <property type="match status" value="1"/>
</dbReference>
<dbReference type="PANTHER" id="PTHR33777">
    <property type="entry name" value="UPF0045 PROTEIN ECM15"/>
    <property type="match status" value="1"/>
</dbReference>
<protein>
    <recommendedName>
        <fullName evidence="2">Thiamine-binding protein domain-containing protein</fullName>
    </recommendedName>
</protein>
<dbReference type="Pfam" id="PF01910">
    <property type="entry name" value="Thiamine_BP"/>
    <property type="match status" value="1"/>
</dbReference>
<dbReference type="PANTHER" id="PTHR33777:SF1">
    <property type="entry name" value="UPF0045 PROTEIN ECM15"/>
    <property type="match status" value="1"/>
</dbReference>
<comment type="similarity">
    <text evidence="1">Belongs to the UPF0045 family.</text>
</comment>
<evidence type="ECO:0000313" key="3">
    <source>
        <dbReference type="EMBL" id="KXB02151.1"/>
    </source>
</evidence>
<dbReference type="Proteomes" id="UP000070400">
    <property type="component" value="Unassembled WGS sequence"/>
</dbReference>
<gene>
    <name evidence="3" type="ORF">AKJ43_02310</name>
</gene>
<evidence type="ECO:0000259" key="2">
    <source>
        <dbReference type="Pfam" id="PF01910"/>
    </source>
</evidence>
<dbReference type="GO" id="GO:0005829">
    <property type="term" value="C:cytosol"/>
    <property type="evidence" value="ECO:0007669"/>
    <property type="project" value="TreeGrafter"/>
</dbReference>
<feature type="domain" description="Thiamine-binding protein" evidence="2">
    <location>
        <begin position="4"/>
        <end position="96"/>
    </location>
</feature>
<dbReference type="AlphaFoldDB" id="A0A133V6T6"/>
<dbReference type="InterPro" id="IPR051614">
    <property type="entry name" value="UPF0045_domain"/>
</dbReference>
<reference evidence="3 4" key="1">
    <citation type="journal article" date="2016" name="Sci. Rep.">
        <title>Metabolic traits of an uncultured archaeal lineage -MSBL1- from brine pools of the Red Sea.</title>
        <authorList>
            <person name="Mwirichia R."/>
            <person name="Alam I."/>
            <person name="Rashid M."/>
            <person name="Vinu M."/>
            <person name="Ba-Alawi W."/>
            <person name="Anthony Kamau A."/>
            <person name="Kamanda Ngugi D."/>
            <person name="Goker M."/>
            <person name="Klenk H.P."/>
            <person name="Bajic V."/>
            <person name="Stingl U."/>
        </authorList>
    </citation>
    <scope>NUCLEOTIDE SEQUENCE [LARGE SCALE GENOMIC DNA]</scope>
    <source>
        <strain evidence="3">SCGC-AAA261D19</strain>
    </source>
</reference>
<comment type="caution">
    <text evidence="3">The sequence shown here is derived from an EMBL/GenBank/DDBJ whole genome shotgun (WGS) entry which is preliminary data.</text>
</comment>
<evidence type="ECO:0000256" key="1">
    <source>
        <dbReference type="ARBA" id="ARBA00010272"/>
    </source>
</evidence>
<organism evidence="3 4">
    <name type="scientific">candidate division MSBL1 archaeon SCGC-AAA261D19</name>
    <dbReference type="NCBI Taxonomy" id="1698273"/>
    <lineage>
        <taxon>Archaea</taxon>
        <taxon>Methanobacteriati</taxon>
        <taxon>Methanobacteriota</taxon>
        <taxon>candidate division MSBL1</taxon>
    </lineage>
</organism>
<name>A0A133V6T6_9EURY</name>
<dbReference type="InterPro" id="IPR029756">
    <property type="entry name" value="MTH1187/YkoF-like"/>
</dbReference>
<evidence type="ECO:0000313" key="4">
    <source>
        <dbReference type="Proteomes" id="UP000070400"/>
    </source>
</evidence>
<accession>A0A133V6T6</accession>
<proteinExistence type="inferred from homology"/>
<dbReference type="NCBIfam" id="TIGR00106">
    <property type="entry name" value="MTH1187 family thiamine-binding protein"/>
    <property type="match status" value="1"/>
</dbReference>
<dbReference type="EMBL" id="LHXX01000023">
    <property type="protein sequence ID" value="KXB02151.1"/>
    <property type="molecule type" value="Genomic_DNA"/>
</dbReference>
<dbReference type="InterPro" id="IPR002767">
    <property type="entry name" value="Thiamine_BP"/>
</dbReference>
<keyword evidence="4" id="KW-1185">Reference proteome</keyword>
<dbReference type="SUPFAM" id="SSF89957">
    <property type="entry name" value="MTH1187/YkoF-like"/>
    <property type="match status" value="1"/>
</dbReference>